<proteinExistence type="predicted"/>
<evidence type="ECO:0000313" key="3">
    <source>
        <dbReference type="Proteomes" id="UP000559010"/>
    </source>
</evidence>
<dbReference type="Proteomes" id="UP000559010">
    <property type="component" value="Unassembled WGS sequence"/>
</dbReference>
<feature type="domain" description="Diphthamide synthase" evidence="1">
    <location>
        <begin position="7"/>
        <end position="210"/>
    </location>
</feature>
<evidence type="ECO:0000313" key="2">
    <source>
        <dbReference type="EMBL" id="NMM49499.1"/>
    </source>
</evidence>
<dbReference type="InterPro" id="IPR014729">
    <property type="entry name" value="Rossmann-like_a/b/a_fold"/>
</dbReference>
<evidence type="ECO:0000259" key="1">
    <source>
        <dbReference type="Pfam" id="PF01902"/>
    </source>
</evidence>
<keyword evidence="3" id="KW-1185">Reference proteome</keyword>
<dbReference type="GO" id="GO:0017178">
    <property type="term" value="F:diphthine-ammonia ligase activity"/>
    <property type="evidence" value="ECO:0007669"/>
    <property type="project" value="UniProtKB-EC"/>
</dbReference>
<dbReference type="AlphaFoldDB" id="A0A848J570"/>
<dbReference type="RefSeq" id="WP_169682667.1">
    <property type="nucleotide sequence ID" value="NZ_JABBNU010000008.1"/>
</dbReference>
<dbReference type="Gene3D" id="3.90.1490.10">
    <property type="entry name" value="putative n-type atp pyrophosphatase, domain 2"/>
    <property type="match status" value="1"/>
</dbReference>
<comment type="caution">
    <text evidence="2">The sequence shown here is derived from an EMBL/GenBank/DDBJ whole genome shotgun (WGS) entry which is preliminary data.</text>
</comment>
<dbReference type="EC" id="6.3.1.14" evidence="2"/>
<keyword evidence="2" id="KW-0436">Ligase</keyword>
<dbReference type="InterPro" id="IPR002761">
    <property type="entry name" value="Diphthami_syn_dom"/>
</dbReference>
<dbReference type="Pfam" id="PF01902">
    <property type="entry name" value="Diphthami_syn_2"/>
    <property type="match status" value="1"/>
</dbReference>
<accession>A0A848J570</accession>
<dbReference type="InterPro" id="IPR030662">
    <property type="entry name" value="DPH6/MJ0570"/>
</dbReference>
<reference evidence="2 3" key="1">
    <citation type="submission" date="2020-04" db="EMBL/GenBank/DDBJ databases">
        <title>Flammeovirgaceae bacterium KN852 isolated from deep sea.</title>
        <authorList>
            <person name="Zhang D.-C."/>
        </authorList>
    </citation>
    <scope>NUCLEOTIDE SEQUENCE [LARGE SCALE GENOMIC DNA]</scope>
    <source>
        <strain evidence="2 3">KN852</strain>
    </source>
</reference>
<dbReference type="EMBL" id="JABBNU010000008">
    <property type="protein sequence ID" value="NMM49499.1"/>
    <property type="molecule type" value="Genomic_DNA"/>
</dbReference>
<sequence>MSKSKNYISWSGGKDAALALYIAQKEGIDVSLLFTSVQTSVNRVSMHGVRMELIEKQAEIIGLPLHTVGLSPDTSMESYKQLMERETLKLKDMGYSGCVFGDIFLEDLKNMREEQLKSVGMKAYFPIFNRNNTKDLLLEWIDLGFRAKIVCCSLHKLDKSFLGRDIDVDFLNDLPENVDPCGENGEFHTLIYDGPIFKKPLEITTGEIIERTYEASTPGAHDTKFGFIDVF</sequence>
<dbReference type="PIRSF" id="PIRSF039123">
    <property type="entry name" value="Diphthamide_synthase"/>
    <property type="match status" value="1"/>
</dbReference>
<gene>
    <name evidence="2" type="ORF">HH304_13910</name>
</gene>
<name>A0A848J570_9BACT</name>
<dbReference type="Gene3D" id="3.40.50.620">
    <property type="entry name" value="HUPs"/>
    <property type="match status" value="1"/>
</dbReference>
<dbReference type="SUPFAM" id="SSF52402">
    <property type="entry name" value="Adenine nucleotide alpha hydrolases-like"/>
    <property type="match status" value="1"/>
</dbReference>
<protein>
    <submittedName>
        <fullName evidence="2">Diphthine--ammonia ligase</fullName>
        <ecNumber evidence="2">6.3.1.14</ecNumber>
    </submittedName>
</protein>
<organism evidence="2 3">
    <name type="scientific">Marinigracilibium pacificum</name>
    <dbReference type="NCBI Taxonomy" id="2729599"/>
    <lineage>
        <taxon>Bacteria</taxon>
        <taxon>Pseudomonadati</taxon>
        <taxon>Bacteroidota</taxon>
        <taxon>Cytophagia</taxon>
        <taxon>Cytophagales</taxon>
        <taxon>Flammeovirgaceae</taxon>
        <taxon>Marinigracilibium</taxon>
    </lineage>
</organism>
<dbReference type="NCBIfam" id="TIGR00290">
    <property type="entry name" value="MJ0570_dom"/>
    <property type="match status" value="1"/>
</dbReference>
<dbReference type="CDD" id="cd01994">
    <property type="entry name" value="AANH_PF0828-like"/>
    <property type="match status" value="1"/>
</dbReference>